<gene>
    <name evidence="1" type="ORF">QYS47_29240</name>
</gene>
<reference evidence="1" key="1">
    <citation type="submission" date="2023-08" db="EMBL/GenBank/DDBJ databases">
        <title>Comparative genomics and taxonomic characterization of three novel marine species of genus Marivirga.</title>
        <authorList>
            <person name="Muhammad N."/>
            <person name="Kim S.-G."/>
        </authorList>
    </citation>
    <scope>NUCLEOTIDE SEQUENCE</scope>
    <source>
        <strain evidence="1">BKB1-2</strain>
    </source>
</reference>
<sequence>MDNIKLKTSLNRFFEKVRLESFDEYDVKMLLIDIREFIREQTFLREVADSIAHPERNQGICHKAIDSRYARMKMARLGARELAEKKEFDNNADKPESYFSDKILDYINPRKINKTDFDLFVRNSLEDIDESLFIKYYKLKRKEIQNLINNSYQKKNGVYELKASITGRKFQLLEDILKFLRGTITPKGVVTSDALRNDLKNALNRINKLSGFNLSIKEIEKSMECIIVCILALLHDCKFLMYDGTESKAFLSIHGEVVDETTVPITFGDYNLVLMINADNFKFPIITTDINQSAFIDNLVEPDTLHLQPIPWIQTRRDKTNLKLIELSA</sequence>
<dbReference type="EMBL" id="CP129968">
    <property type="protein sequence ID" value="WNB18104.1"/>
    <property type="molecule type" value="Genomic_DNA"/>
</dbReference>
<dbReference type="AlphaFoldDB" id="A0AA51ZWM8"/>
<proteinExistence type="predicted"/>
<organism evidence="1">
    <name type="scientific">Marivirga arenosa</name>
    <dbReference type="NCBI Taxonomy" id="3059076"/>
    <lineage>
        <taxon>Bacteria</taxon>
        <taxon>Pseudomonadati</taxon>
        <taxon>Bacteroidota</taxon>
        <taxon>Cytophagia</taxon>
        <taxon>Cytophagales</taxon>
        <taxon>Marivirgaceae</taxon>
        <taxon>Marivirga</taxon>
    </lineage>
</organism>
<name>A0AA51ZWM8_9BACT</name>
<dbReference type="KEGG" id="marp:QYS47_29240"/>
<evidence type="ECO:0000313" key="1">
    <source>
        <dbReference type="EMBL" id="WNB18104.1"/>
    </source>
</evidence>
<accession>A0AA51ZWM8</accession>
<protein>
    <submittedName>
        <fullName evidence="1">Uncharacterized protein</fullName>
    </submittedName>
</protein>
<dbReference type="Proteomes" id="UP001232019">
    <property type="component" value="Chromosome"/>
</dbReference>
<dbReference type="RefSeq" id="WP_322347646.1">
    <property type="nucleotide sequence ID" value="NZ_CP129968.2"/>
</dbReference>